<evidence type="ECO:0000256" key="2">
    <source>
        <dbReference type="ARBA" id="ARBA00024195"/>
    </source>
</evidence>
<dbReference type="InterPro" id="IPR043504">
    <property type="entry name" value="Peptidase_S1_PA_chymotrypsin"/>
</dbReference>
<dbReference type="Pfam" id="PF00089">
    <property type="entry name" value="Trypsin"/>
    <property type="match status" value="1"/>
</dbReference>
<sequence length="264" mass="29145">MIAFLFLCLVLQTLASSPTLSRDADQNEYPFIVAVETCGYPICYPQCAGVVISKSWILTLGSCAYIADYDHFRINAGVVNLTSEDAQLRDIEKSVLHPEFDYWQPFSLNNIGLLKLKTPLDLGNSVQPGVLPKQGSDIPLGNVTQLGWFVNRGQYDRPISVQNLETAETAMIDYNECMAVVEPSMDYKFPDFAQTLLCTGDFTGREDLCFVNDGSPTVQGGVVVGIYYYRSLGCGVMGSAMLSLKTGPYVSWIQENIDEEIKLA</sequence>
<dbReference type="Gene3D" id="2.40.10.10">
    <property type="entry name" value="Trypsin-like serine proteases"/>
    <property type="match status" value="1"/>
</dbReference>
<dbReference type="InterPro" id="IPR001254">
    <property type="entry name" value="Trypsin_dom"/>
</dbReference>
<feature type="chain" id="PRO_5046102183" description="Peptidase S1 domain-containing protein" evidence="3">
    <location>
        <begin position="16"/>
        <end position="264"/>
    </location>
</feature>
<dbReference type="SMART" id="SM00020">
    <property type="entry name" value="Tryp_SPc"/>
    <property type="match status" value="1"/>
</dbReference>
<dbReference type="InterPro" id="IPR009003">
    <property type="entry name" value="Peptidase_S1_PA"/>
</dbReference>
<dbReference type="EnsemblMetazoa" id="XM_050653803.1">
    <property type="protein sequence ID" value="XP_050509760.1"/>
    <property type="gene ID" value="LOC126886775"/>
</dbReference>
<organism evidence="5 6">
    <name type="scientific">Diabrotica virgifera virgifera</name>
    <name type="common">western corn rootworm</name>
    <dbReference type="NCBI Taxonomy" id="50390"/>
    <lineage>
        <taxon>Eukaryota</taxon>
        <taxon>Metazoa</taxon>
        <taxon>Ecdysozoa</taxon>
        <taxon>Arthropoda</taxon>
        <taxon>Hexapoda</taxon>
        <taxon>Insecta</taxon>
        <taxon>Pterygota</taxon>
        <taxon>Neoptera</taxon>
        <taxon>Endopterygota</taxon>
        <taxon>Coleoptera</taxon>
        <taxon>Polyphaga</taxon>
        <taxon>Cucujiformia</taxon>
        <taxon>Chrysomeloidea</taxon>
        <taxon>Chrysomelidae</taxon>
        <taxon>Galerucinae</taxon>
        <taxon>Diabroticina</taxon>
        <taxon>Diabroticites</taxon>
        <taxon>Diabrotica</taxon>
    </lineage>
</organism>
<accession>A0ABM5KHU4</accession>
<comment type="similarity">
    <text evidence="2">Belongs to the peptidase S1 family. CLIP subfamily.</text>
</comment>
<name>A0ABM5KHU4_DIAVI</name>
<evidence type="ECO:0000256" key="3">
    <source>
        <dbReference type="SAM" id="SignalP"/>
    </source>
</evidence>
<dbReference type="Proteomes" id="UP001652700">
    <property type="component" value="Unplaced"/>
</dbReference>
<keyword evidence="1" id="KW-1015">Disulfide bond</keyword>
<dbReference type="PANTHER" id="PTHR24256">
    <property type="entry name" value="TRYPTASE-RELATED"/>
    <property type="match status" value="1"/>
</dbReference>
<dbReference type="RefSeq" id="XP_050509760.1">
    <property type="nucleotide sequence ID" value="XM_050653803.1"/>
</dbReference>
<dbReference type="InterPro" id="IPR051487">
    <property type="entry name" value="Ser/Thr_Proteases_Immune/Dev"/>
</dbReference>
<proteinExistence type="inferred from homology"/>
<evidence type="ECO:0000313" key="5">
    <source>
        <dbReference type="EnsemblMetazoa" id="XP_050509760.1"/>
    </source>
</evidence>
<protein>
    <recommendedName>
        <fullName evidence="4">Peptidase S1 domain-containing protein</fullName>
    </recommendedName>
</protein>
<dbReference type="GeneID" id="126886775"/>
<dbReference type="SUPFAM" id="SSF50494">
    <property type="entry name" value="Trypsin-like serine proteases"/>
    <property type="match status" value="1"/>
</dbReference>
<keyword evidence="3" id="KW-0732">Signal</keyword>
<feature type="domain" description="Peptidase S1" evidence="4">
    <location>
        <begin position="14"/>
        <end position="258"/>
    </location>
</feature>
<evidence type="ECO:0000256" key="1">
    <source>
        <dbReference type="ARBA" id="ARBA00023157"/>
    </source>
</evidence>
<keyword evidence="6" id="KW-1185">Reference proteome</keyword>
<reference evidence="5" key="1">
    <citation type="submission" date="2025-05" db="UniProtKB">
        <authorList>
            <consortium name="EnsemblMetazoa"/>
        </authorList>
    </citation>
    <scope>IDENTIFICATION</scope>
</reference>
<evidence type="ECO:0000259" key="4">
    <source>
        <dbReference type="PROSITE" id="PS50240"/>
    </source>
</evidence>
<evidence type="ECO:0000313" key="6">
    <source>
        <dbReference type="Proteomes" id="UP001652700"/>
    </source>
</evidence>
<feature type="signal peptide" evidence="3">
    <location>
        <begin position="1"/>
        <end position="15"/>
    </location>
</feature>
<dbReference type="PROSITE" id="PS50240">
    <property type="entry name" value="TRYPSIN_DOM"/>
    <property type="match status" value="1"/>
</dbReference>